<feature type="region of interest" description="Disordered" evidence="2">
    <location>
        <begin position="248"/>
        <end position="271"/>
    </location>
</feature>
<feature type="transmembrane region" description="Helical" evidence="3">
    <location>
        <begin position="15"/>
        <end position="35"/>
    </location>
</feature>
<feature type="coiled-coil region" evidence="1">
    <location>
        <begin position="216"/>
        <end position="243"/>
    </location>
</feature>
<keyword evidence="3" id="KW-0812">Transmembrane</keyword>
<keyword evidence="1" id="KW-0175">Coiled coil</keyword>
<evidence type="ECO:0000256" key="3">
    <source>
        <dbReference type="SAM" id="Phobius"/>
    </source>
</evidence>
<feature type="compositionally biased region" description="Low complexity" evidence="2">
    <location>
        <begin position="54"/>
        <end position="75"/>
    </location>
</feature>
<protein>
    <submittedName>
        <fullName evidence="4">Uncharacterized protein</fullName>
    </submittedName>
</protein>
<organism evidence="4 5">
    <name type="scientific">Massilia litorea</name>
    <dbReference type="NCBI Taxonomy" id="2769491"/>
    <lineage>
        <taxon>Bacteria</taxon>
        <taxon>Pseudomonadati</taxon>
        <taxon>Pseudomonadota</taxon>
        <taxon>Betaproteobacteria</taxon>
        <taxon>Burkholderiales</taxon>
        <taxon>Oxalobacteraceae</taxon>
        <taxon>Telluria group</taxon>
        <taxon>Massilia</taxon>
    </lineage>
</organism>
<gene>
    <name evidence="4" type="ORF">LPB04_21665</name>
</gene>
<dbReference type="EMBL" id="CP062941">
    <property type="protein sequence ID" value="QOL49465.1"/>
    <property type="molecule type" value="Genomic_DNA"/>
</dbReference>
<dbReference type="AlphaFoldDB" id="A0A7L9U5P6"/>
<feature type="transmembrane region" description="Helical" evidence="3">
    <location>
        <begin position="323"/>
        <end position="347"/>
    </location>
</feature>
<dbReference type="Proteomes" id="UP000593875">
    <property type="component" value="Chromosome"/>
</dbReference>
<dbReference type="KEGG" id="mlir:LPB04_21665"/>
<keyword evidence="3" id="KW-0472">Membrane</keyword>
<reference evidence="4 5" key="1">
    <citation type="submission" date="2020-10" db="EMBL/GenBank/DDBJ databases">
        <title>Genome sequencing of Massilia sp. LPB0304.</title>
        <authorList>
            <person name="Kim J."/>
        </authorList>
    </citation>
    <scope>NUCLEOTIDE SEQUENCE [LARGE SCALE GENOMIC DNA]</scope>
    <source>
        <strain evidence="4 5">LPB0304</strain>
    </source>
</reference>
<accession>A0A7L9U5P6</accession>
<evidence type="ECO:0000256" key="1">
    <source>
        <dbReference type="SAM" id="Coils"/>
    </source>
</evidence>
<name>A0A7L9U5P6_9BURK</name>
<dbReference type="RefSeq" id="WP_193686504.1">
    <property type="nucleotide sequence ID" value="NZ_CP062941.1"/>
</dbReference>
<feature type="transmembrane region" description="Helical" evidence="3">
    <location>
        <begin position="116"/>
        <end position="135"/>
    </location>
</feature>
<evidence type="ECO:0000313" key="4">
    <source>
        <dbReference type="EMBL" id="QOL49465.1"/>
    </source>
</evidence>
<evidence type="ECO:0000313" key="5">
    <source>
        <dbReference type="Proteomes" id="UP000593875"/>
    </source>
</evidence>
<evidence type="ECO:0000256" key="2">
    <source>
        <dbReference type="SAM" id="MobiDB-lite"/>
    </source>
</evidence>
<proteinExistence type="predicted"/>
<sequence>MKVRQMLPGSVDESVWYVMVAMLGALFLGGLFLVFSIEVVVPATVAGTPAGPGVAAPATKSAAESKPAPAATPAGGTAGTAGRVPDPKAMAAQAESVRARLVTEGKTRNAARWAGLLWAFACCAVGAFLGFIFGIPRSLSSDTARTTVAASTRWNESPAARGTVALAAREKEEAAREVDGIGKQVTDAEAALARLRTAAGAGADGDPQVLASSKALAGLRENKRNAEAVLLEKTNALKNAEAIAGKDQRALPSVNPAGGARPEPVHTRAPSTAVNTNLEQISDWLTKIIVGVSLVNSDRVGQAMLGVGNEMAASFGGPGSRSLALATLTYFGVIGLLGGYLLTRLFLQRAFEALGSRNLVEQHPG</sequence>
<keyword evidence="5" id="KW-1185">Reference proteome</keyword>
<feature type="region of interest" description="Disordered" evidence="2">
    <location>
        <begin position="54"/>
        <end position="85"/>
    </location>
</feature>
<keyword evidence="3" id="KW-1133">Transmembrane helix</keyword>